<dbReference type="AlphaFoldDB" id="A0A7I8I7Y0"/>
<dbReference type="PROSITE" id="PS51295">
    <property type="entry name" value="CRM"/>
    <property type="match status" value="2"/>
</dbReference>
<dbReference type="InterPro" id="IPR045278">
    <property type="entry name" value="CRS1/CFM2/CFM3"/>
</dbReference>
<keyword evidence="3" id="KW-0934">Plastid</keyword>
<sequence>MKRMHEILERKTGGLVIWRSGSSLSLYRGLGYELTQTQKKPVQDAPMSRNGYSGDLISSTEKKKANESAKEIKYEHEVDKLLDDLGPRYEDWPGPDPLPVDADLLPGVLPYGVRPALGMKEGTALRRLARVLPPFCPCRQHQGLAAAMAKLWERSSIAKIALKERSAAHKLTGGILLSRNKDYIVFYRGKDFLSPEVAEALMERERLAMVLQEEEEQARLQASSSVFPGIEAVEESGSAGTLEETLEANARWGKKLDDDHKNRMMRASEVARHAQLVRKLEKKLSVADRKLVKAERALGKVEEFLKPVEPRSDPESITDEERFMFRKLGLRMKAFLLLGRRGIFGGTVENMHLHWKYRELVKVIIKAKNFAQVRNVALSLEAESGGVLVSVDKISKGFAIIALRRYISGLQKKVEQLKSELDQMEDARDRGDEDLYARLDAAYLTADEDSEEEGDEAYLETLDGSMDDGEDDDDAEAEGYGEDSEEELVDSFDSVLDDYSGQLIEASDDETYSKAVGKEEHHL</sequence>
<keyword evidence="4" id="KW-0507">mRNA processing</keyword>
<comment type="subcellular location">
    <subcellularLocation>
        <location evidence="1">Plastid</location>
        <location evidence="1">Chloroplast</location>
    </subcellularLocation>
</comment>
<dbReference type="GO" id="GO:1990904">
    <property type="term" value="C:ribonucleoprotein complex"/>
    <property type="evidence" value="ECO:0007669"/>
    <property type="project" value="UniProtKB-KW"/>
</dbReference>
<evidence type="ECO:0000256" key="3">
    <source>
        <dbReference type="ARBA" id="ARBA00022640"/>
    </source>
</evidence>
<evidence type="ECO:0000313" key="15">
    <source>
        <dbReference type="Proteomes" id="UP001189122"/>
    </source>
</evidence>
<evidence type="ECO:0000256" key="1">
    <source>
        <dbReference type="ARBA" id="ARBA00004229"/>
    </source>
</evidence>
<proteinExistence type="predicted"/>
<keyword evidence="11" id="KW-0175">Coiled coil</keyword>
<dbReference type="Proteomes" id="UP001189122">
    <property type="component" value="Unassembled WGS sequence"/>
</dbReference>
<feature type="domain" description="CRM" evidence="13">
    <location>
        <begin position="315"/>
        <end position="415"/>
    </location>
</feature>
<dbReference type="EMBL" id="CACRZD030000001">
    <property type="protein sequence ID" value="CAA6653689.1"/>
    <property type="molecule type" value="Genomic_DNA"/>
</dbReference>
<evidence type="ECO:0000256" key="12">
    <source>
        <dbReference type="SAM" id="MobiDB-lite"/>
    </source>
</evidence>
<dbReference type="SUPFAM" id="SSF75471">
    <property type="entry name" value="YhbY-like"/>
    <property type="match status" value="3"/>
</dbReference>
<organism evidence="14">
    <name type="scientific">Spirodela intermedia</name>
    <name type="common">Intermediate duckweed</name>
    <dbReference type="NCBI Taxonomy" id="51605"/>
    <lineage>
        <taxon>Eukaryota</taxon>
        <taxon>Viridiplantae</taxon>
        <taxon>Streptophyta</taxon>
        <taxon>Embryophyta</taxon>
        <taxon>Tracheophyta</taxon>
        <taxon>Spermatophyta</taxon>
        <taxon>Magnoliopsida</taxon>
        <taxon>Liliopsida</taxon>
        <taxon>Araceae</taxon>
        <taxon>Lemnoideae</taxon>
        <taxon>Spirodela</taxon>
    </lineage>
</organism>
<feature type="domain" description="CRM" evidence="13">
    <location>
        <begin position="1"/>
        <end position="39"/>
    </location>
</feature>
<evidence type="ECO:0000256" key="6">
    <source>
        <dbReference type="ARBA" id="ARBA00022884"/>
    </source>
</evidence>
<evidence type="ECO:0000256" key="9">
    <source>
        <dbReference type="ARBA" id="ARBA00023274"/>
    </source>
</evidence>
<dbReference type="InterPro" id="IPR035920">
    <property type="entry name" value="YhbY-like_sf"/>
</dbReference>
<dbReference type="Pfam" id="PF01985">
    <property type="entry name" value="CRS1_YhbY"/>
    <property type="match status" value="1"/>
</dbReference>
<feature type="region of interest" description="Disordered" evidence="12">
    <location>
        <begin position="462"/>
        <end position="523"/>
    </location>
</feature>
<dbReference type="GO" id="GO:0000373">
    <property type="term" value="P:Group II intron splicing"/>
    <property type="evidence" value="ECO:0007669"/>
    <property type="project" value="UniProtKB-ARBA"/>
</dbReference>
<evidence type="ECO:0000259" key="13">
    <source>
        <dbReference type="PROSITE" id="PS51295"/>
    </source>
</evidence>
<evidence type="ECO:0000256" key="4">
    <source>
        <dbReference type="ARBA" id="ARBA00022664"/>
    </source>
</evidence>
<feature type="coiled-coil region" evidence="11">
    <location>
        <begin position="400"/>
        <end position="434"/>
    </location>
</feature>
<evidence type="ECO:0000256" key="7">
    <source>
        <dbReference type="ARBA" id="ARBA00022946"/>
    </source>
</evidence>
<dbReference type="PANTHER" id="PTHR31846">
    <property type="entry name" value="CRS1 / YHBY (CRM) DOMAIN-CONTAINING PROTEIN"/>
    <property type="match status" value="1"/>
</dbReference>
<gene>
    <name evidence="14" type="ORF">SI7747_01000279</name>
</gene>
<keyword evidence="7" id="KW-0809">Transit peptide</keyword>
<dbReference type="InterPro" id="IPR001890">
    <property type="entry name" value="RNA-binding_CRM"/>
</dbReference>
<dbReference type="GO" id="GO:0009507">
    <property type="term" value="C:chloroplast"/>
    <property type="evidence" value="ECO:0007669"/>
    <property type="project" value="UniProtKB-SubCell"/>
</dbReference>
<dbReference type="EMBL" id="LR743588">
    <property type="protein sequence ID" value="CAA2613874.1"/>
    <property type="molecule type" value="Genomic_DNA"/>
</dbReference>
<dbReference type="GO" id="GO:0003729">
    <property type="term" value="F:mRNA binding"/>
    <property type="evidence" value="ECO:0007669"/>
    <property type="project" value="InterPro"/>
</dbReference>
<keyword evidence="6 10" id="KW-0694">RNA-binding</keyword>
<keyword evidence="15" id="KW-1185">Reference proteome</keyword>
<keyword evidence="2" id="KW-0150">Chloroplast</keyword>
<reference evidence="14 15" key="1">
    <citation type="submission" date="2019-12" db="EMBL/GenBank/DDBJ databases">
        <authorList>
            <person name="Scholz U."/>
            <person name="Mascher M."/>
            <person name="Fiebig A."/>
        </authorList>
    </citation>
    <scope>NUCLEOTIDE SEQUENCE</scope>
</reference>
<evidence type="ECO:0000256" key="2">
    <source>
        <dbReference type="ARBA" id="ARBA00022528"/>
    </source>
</evidence>
<name>A0A7I8I7Y0_SPIIN</name>
<evidence type="ECO:0000256" key="5">
    <source>
        <dbReference type="ARBA" id="ARBA00022737"/>
    </source>
</evidence>
<dbReference type="SMART" id="SM01103">
    <property type="entry name" value="CRS1_YhbY"/>
    <property type="match status" value="1"/>
</dbReference>
<evidence type="ECO:0000313" key="14">
    <source>
        <dbReference type="EMBL" id="CAA2613874.1"/>
    </source>
</evidence>
<evidence type="ECO:0000256" key="11">
    <source>
        <dbReference type="SAM" id="Coils"/>
    </source>
</evidence>
<accession>A0A7I8I7Y0</accession>
<evidence type="ECO:0000256" key="8">
    <source>
        <dbReference type="ARBA" id="ARBA00023187"/>
    </source>
</evidence>
<dbReference type="GO" id="GO:0006397">
    <property type="term" value="P:mRNA processing"/>
    <property type="evidence" value="ECO:0007669"/>
    <property type="project" value="UniProtKB-KW"/>
</dbReference>
<keyword evidence="5" id="KW-0677">Repeat</keyword>
<evidence type="ECO:0000256" key="10">
    <source>
        <dbReference type="PROSITE-ProRule" id="PRU00626"/>
    </source>
</evidence>
<protein>
    <recommendedName>
        <fullName evidence="13">CRM domain-containing protein</fullName>
    </recommendedName>
</protein>
<keyword evidence="9" id="KW-0687">Ribonucleoprotein</keyword>
<dbReference type="PANTHER" id="PTHR31846:SF19">
    <property type="entry name" value="CRM-DOMAIN CONTAINING FACTOR CFM3A, CHLOROPLASTIC_MITOCHONDRIAL"/>
    <property type="match status" value="1"/>
</dbReference>
<keyword evidence="8" id="KW-0508">mRNA splicing</keyword>
<dbReference type="Gene3D" id="3.30.110.60">
    <property type="entry name" value="YhbY-like"/>
    <property type="match status" value="1"/>
</dbReference>
<feature type="compositionally biased region" description="Acidic residues" evidence="12">
    <location>
        <begin position="465"/>
        <end position="490"/>
    </location>
</feature>